<organism evidence="5 6">
    <name type="scientific">Bos mutus</name>
    <name type="common">wild yak</name>
    <dbReference type="NCBI Taxonomy" id="72004"/>
    <lineage>
        <taxon>Eukaryota</taxon>
        <taxon>Metazoa</taxon>
        <taxon>Chordata</taxon>
        <taxon>Craniata</taxon>
        <taxon>Vertebrata</taxon>
        <taxon>Euteleostomi</taxon>
        <taxon>Mammalia</taxon>
        <taxon>Eutheria</taxon>
        <taxon>Laurasiatheria</taxon>
        <taxon>Artiodactyla</taxon>
        <taxon>Ruminantia</taxon>
        <taxon>Pecora</taxon>
        <taxon>Bovidae</taxon>
        <taxon>Bovinae</taxon>
        <taxon>Bos</taxon>
    </lineage>
</organism>
<protein>
    <recommendedName>
        <fullName evidence="4">NADP-dependent oxidoreductase domain-containing protein</fullName>
    </recommendedName>
</protein>
<dbReference type="CDD" id="cd19108">
    <property type="entry name" value="AKR_AKR1C1-35"/>
    <property type="match status" value="1"/>
</dbReference>
<dbReference type="InterPro" id="IPR020471">
    <property type="entry name" value="AKR"/>
</dbReference>
<keyword evidence="6" id="KW-1185">Reference proteome</keyword>
<gene>
    <name evidence="5" type="ORF">E5288_WYG001743</name>
</gene>
<proteinExistence type="inferred from homology"/>
<dbReference type="InterPro" id="IPR018170">
    <property type="entry name" value="Aldo/ket_reductase_CS"/>
</dbReference>
<dbReference type="Proteomes" id="UP000322234">
    <property type="component" value="Unassembled WGS sequence"/>
</dbReference>
<dbReference type="AlphaFoldDB" id="A0A6B0RU42"/>
<dbReference type="Pfam" id="PF00248">
    <property type="entry name" value="Aldo_ket_red"/>
    <property type="match status" value="2"/>
</dbReference>
<dbReference type="InterPro" id="IPR036812">
    <property type="entry name" value="NAD(P)_OxRdtase_dom_sf"/>
</dbReference>
<evidence type="ECO:0000313" key="6">
    <source>
        <dbReference type="Proteomes" id="UP000322234"/>
    </source>
</evidence>
<keyword evidence="2" id="KW-0521">NADP</keyword>
<evidence type="ECO:0000256" key="2">
    <source>
        <dbReference type="ARBA" id="ARBA00022857"/>
    </source>
</evidence>
<accession>A0A6B0RU42</accession>
<reference evidence="5" key="1">
    <citation type="submission" date="2019-10" db="EMBL/GenBank/DDBJ databases">
        <title>The sequence and de novo assembly of the wild yak genome.</title>
        <authorList>
            <person name="Liu Y."/>
        </authorList>
    </citation>
    <scope>NUCLEOTIDE SEQUENCE [LARGE SCALE GENOMIC DNA]</scope>
    <source>
        <strain evidence="5">WY2019</strain>
    </source>
</reference>
<dbReference type="FunFam" id="3.20.20.100:FF:000003">
    <property type="entry name" value="Aldo-keto reductase family 1 member C3"/>
    <property type="match status" value="1"/>
</dbReference>
<dbReference type="Gene3D" id="3.20.20.100">
    <property type="entry name" value="NADP-dependent oxidoreductase domain"/>
    <property type="match status" value="4"/>
</dbReference>
<dbReference type="PROSITE" id="PS00062">
    <property type="entry name" value="ALDOKETO_REDUCTASE_2"/>
    <property type="match status" value="1"/>
</dbReference>
<comment type="caution">
    <text evidence="5">The sequence shown here is derived from an EMBL/GenBank/DDBJ whole genome shotgun (WGS) entry which is preliminary data.</text>
</comment>
<dbReference type="SUPFAM" id="SSF51430">
    <property type="entry name" value="NAD(P)-linked oxidoreductase"/>
    <property type="match status" value="4"/>
</dbReference>
<name>A0A6B0RU42_9CETA</name>
<dbReference type="PROSITE" id="PS00063">
    <property type="entry name" value="ALDOKETO_REDUCTASE_3"/>
    <property type="match status" value="1"/>
</dbReference>
<dbReference type="InterPro" id="IPR044482">
    <property type="entry name" value="AKR1C"/>
</dbReference>
<feature type="domain" description="NADP-dependent oxidoreductase" evidence="4">
    <location>
        <begin position="229"/>
        <end position="485"/>
    </location>
</feature>
<dbReference type="GO" id="GO:0016491">
    <property type="term" value="F:oxidoreductase activity"/>
    <property type="evidence" value="ECO:0007669"/>
    <property type="project" value="UniProtKB-KW"/>
</dbReference>
<evidence type="ECO:0000256" key="1">
    <source>
        <dbReference type="ARBA" id="ARBA00007905"/>
    </source>
</evidence>
<dbReference type="EMBL" id="VBQZ03000072">
    <property type="protein sequence ID" value="MXQ91554.1"/>
    <property type="molecule type" value="Genomic_DNA"/>
</dbReference>
<evidence type="ECO:0000256" key="3">
    <source>
        <dbReference type="ARBA" id="ARBA00023002"/>
    </source>
</evidence>
<comment type="similarity">
    <text evidence="1">Belongs to the aldo/keto reductase family.</text>
</comment>
<keyword evidence="3" id="KW-0560">Oxidoreductase</keyword>
<dbReference type="PRINTS" id="PR00069">
    <property type="entry name" value="ALDKETRDTASE"/>
</dbReference>
<evidence type="ECO:0000313" key="5">
    <source>
        <dbReference type="EMBL" id="MXQ91554.1"/>
    </source>
</evidence>
<feature type="domain" description="NADP-dependent oxidoreductase" evidence="4">
    <location>
        <begin position="616"/>
        <end position="888"/>
    </location>
</feature>
<dbReference type="InterPro" id="IPR023210">
    <property type="entry name" value="NADP_OxRdtase_dom"/>
</dbReference>
<sequence length="911" mass="103448">MDPKSQRVKLNDGHFIPVLGFGTYTPPELWLTSLQPELVQPALEKSPKNLQLDYVDLYIINFPVALKPGEELFPKDENGKLIFDSVDLSRMWEVIPGRSWRCVRIQADQVHWGVQLQPQAAGEDPEQAETQVQVCLQSGGMSPLSQLEQTVGFLQVTWNCSCCLWCSEIPTSKRMGELGPARSLGGTSSLCHYQKAQENATLVVLCNQIQRGVVVLAKGNNKKWINENIQVAKREALEFTPFAIEVGFYHIDCDHVYQNEEQIGQAIQSKVADGTVKREDIFCTSKVLCALCVCTSLEKSLKNLQLDYVDLYIMHYPLALKAGNLWEDILQTDENGKLVFDSVDFCHTWEALEKCKDAELTKSIGVFNCNHKQLEKILNKPGLKYKSVCNQVACHPYFNQRKLLDFCKSHDIVLAAYSALGSQRVKGWVSLNHPVLLEELVLSAIAQKHKKTPALVALRYLIQHGIVVLAKGNNKKWIKENIQALEKCKDAGLTKSIRVSNFNHKQLENTLNKPGLKYKPVCNQVECHPYLNQRKLLDFCKSYDIVLVAYAALGSQRLKEWVNLNLPVFLEDLVLCAIAKKYKQTPALVVLHYQIQRGVVVLAKSYKKKQIKENVQVPKSEALEVTKFAIEVGFRHIDCAHVYQNEEHVGQAIRSKIADGTVKREDIFYTSKLWCTFLRPELVRPALEKSLKNLHLDYVDLYIIHFPLAMKPGEELLPKDENGKLIGDSVDLCHTWEALEKCKDAGLAKSIGVSNFNHKQLEKILNKPGLKYKPVCNQVECHPYLNQSKLLDFCKSHDIVLVAYGALGSQRVKEWVNLNLPVLLEDSVLCAIAKKHKQTPALVVLRYQIQRGVVVLAKSYNKKRIKENIQVFDFELTPEDMKAIDGLNRNKRYYEFLVGVGHPEYPFSEEY</sequence>
<dbReference type="PANTHER" id="PTHR11732">
    <property type="entry name" value="ALDO/KETO REDUCTASE"/>
    <property type="match status" value="1"/>
</dbReference>
<evidence type="ECO:0000259" key="4">
    <source>
        <dbReference type="Pfam" id="PF00248"/>
    </source>
</evidence>
<dbReference type="PROSITE" id="PS00798">
    <property type="entry name" value="ALDOKETO_REDUCTASE_1"/>
    <property type="match status" value="1"/>
</dbReference>